<keyword evidence="4" id="KW-1185">Reference proteome</keyword>
<evidence type="ECO:0000313" key="4">
    <source>
        <dbReference type="Proteomes" id="UP000292347"/>
    </source>
</evidence>
<accession>A0A4Q2IYZ0</accession>
<dbReference type="EMBL" id="SDPT01000001">
    <property type="protein sequence ID" value="RXZ34202.1"/>
    <property type="molecule type" value="Genomic_DNA"/>
</dbReference>
<dbReference type="PANTHER" id="PTHR34821">
    <property type="entry name" value="INNER MEMBRANE PROTEIN YDCZ"/>
    <property type="match status" value="1"/>
</dbReference>
<feature type="transmembrane region" description="Helical" evidence="2">
    <location>
        <begin position="102"/>
        <end position="123"/>
    </location>
</feature>
<dbReference type="Pfam" id="PF04657">
    <property type="entry name" value="DMT_YdcZ"/>
    <property type="match status" value="1"/>
</dbReference>
<feature type="transmembrane region" description="Helical" evidence="2">
    <location>
        <begin position="34"/>
        <end position="56"/>
    </location>
</feature>
<evidence type="ECO:0000313" key="3">
    <source>
        <dbReference type="EMBL" id="RXZ34202.1"/>
    </source>
</evidence>
<dbReference type="GO" id="GO:0005886">
    <property type="term" value="C:plasma membrane"/>
    <property type="evidence" value="ECO:0007669"/>
    <property type="project" value="TreeGrafter"/>
</dbReference>
<evidence type="ECO:0000256" key="2">
    <source>
        <dbReference type="SAM" id="Phobius"/>
    </source>
</evidence>
<dbReference type="Proteomes" id="UP000292347">
    <property type="component" value="Unassembled WGS sequence"/>
</dbReference>
<dbReference type="PANTHER" id="PTHR34821:SF2">
    <property type="entry name" value="INNER MEMBRANE PROTEIN YDCZ"/>
    <property type="match status" value="1"/>
</dbReference>
<organism evidence="3 4">
    <name type="scientific">Sphingomonas desiccabilis</name>
    <dbReference type="NCBI Taxonomy" id="429134"/>
    <lineage>
        <taxon>Bacteria</taxon>
        <taxon>Pseudomonadati</taxon>
        <taxon>Pseudomonadota</taxon>
        <taxon>Alphaproteobacteria</taxon>
        <taxon>Sphingomonadales</taxon>
        <taxon>Sphingomonadaceae</taxon>
        <taxon>Sphingomonas</taxon>
    </lineage>
</organism>
<protein>
    <submittedName>
        <fullName evidence="3">DMT family transporter</fullName>
    </submittedName>
</protein>
<dbReference type="OrthoDB" id="370053at2"/>
<feature type="transmembrane region" description="Helical" evidence="2">
    <location>
        <begin position="68"/>
        <end position="90"/>
    </location>
</feature>
<dbReference type="InterPro" id="IPR006750">
    <property type="entry name" value="YdcZ"/>
</dbReference>
<dbReference type="AlphaFoldDB" id="A0A4Q2IYZ0"/>
<keyword evidence="2" id="KW-0812">Transmembrane</keyword>
<proteinExistence type="predicted"/>
<keyword evidence="2" id="KW-0472">Membrane</keyword>
<evidence type="ECO:0000256" key="1">
    <source>
        <dbReference type="SAM" id="MobiDB-lite"/>
    </source>
</evidence>
<gene>
    <name evidence="3" type="ORF">EO081_00320</name>
</gene>
<sequence length="181" mass="18522">MPLPVVAGGRSEGEADCPNPAPRRASPVCGRGKGVYLLFILFAAGAGITSALQSGTNNALQKALGTQLWTVSIVSLVTLTVSLLLSLAAGERLPSGQAIAQAPWWSWTGGVLGIVFVLATVYASPRLGAGLFVALIVTASTVAALVLDHFGWMGFEVHQAGLGRIAGAVLMILGVALISIF</sequence>
<keyword evidence="2" id="KW-1133">Transmembrane helix</keyword>
<feature type="transmembrane region" description="Helical" evidence="2">
    <location>
        <begin position="162"/>
        <end position="180"/>
    </location>
</feature>
<comment type="caution">
    <text evidence="3">The sequence shown here is derived from an EMBL/GenBank/DDBJ whole genome shotgun (WGS) entry which is preliminary data.</text>
</comment>
<name>A0A4Q2IYZ0_9SPHN</name>
<feature type="region of interest" description="Disordered" evidence="1">
    <location>
        <begin position="1"/>
        <end position="23"/>
    </location>
</feature>
<feature type="transmembrane region" description="Helical" evidence="2">
    <location>
        <begin position="129"/>
        <end position="150"/>
    </location>
</feature>
<reference evidence="3 4" key="1">
    <citation type="submission" date="2019-01" db="EMBL/GenBank/DDBJ databases">
        <title>Sphingomonas mucosissima sp. nov. and Sphingomonas desiccabilis sp. nov., from biological soil crusts in the Colorado Plateau, USA.</title>
        <authorList>
            <person name="Zhu D."/>
        </authorList>
    </citation>
    <scope>NUCLEOTIDE SEQUENCE [LARGE SCALE GENOMIC DNA]</scope>
    <source>
        <strain evidence="3 4">CP1D</strain>
    </source>
</reference>